<comment type="caution">
    <text evidence="2">The sequence shown here is derived from an EMBL/GenBank/DDBJ whole genome shotgun (WGS) entry which is preliminary data.</text>
</comment>
<feature type="compositionally biased region" description="Polar residues" evidence="1">
    <location>
        <begin position="373"/>
        <end position="384"/>
    </location>
</feature>
<organism evidence="2 3">
    <name type="scientific">Gibberella subglutinans</name>
    <name type="common">Fusarium subglutinans</name>
    <dbReference type="NCBI Taxonomy" id="42677"/>
    <lineage>
        <taxon>Eukaryota</taxon>
        <taxon>Fungi</taxon>
        <taxon>Dikarya</taxon>
        <taxon>Ascomycota</taxon>
        <taxon>Pezizomycotina</taxon>
        <taxon>Sordariomycetes</taxon>
        <taxon>Hypocreomycetidae</taxon>
        <taxon>Hypocreales</taxon>
        <taxon>Nectriaceae</taxon>
        <taxon>Fusarium</taxon>
        <taxon>Fusarium fujikuroi species complex</taxon>
    </lineage>
</organism>
<feature type="region of interest" description="Disordered" evidence="1">
    <location>
        <begin position="348"/>
        <end position="399"/>
    </location>
</feature>
<evidence type="ECO:0000313" key="2">
    <source>
        <dbReference type="EMBL" id="KAF5613314.1"/>
    </source>
</evidence>
<protein>
    <recommendedName>
        <fullName evidence="4">BTB domain-containing protein</fullName>
    </recommendedName>
</protein>
<sequence length="399" mass="44648">MAEHGDARPTYSPYASGSCAVYFSGATPLHIPQSLLSEGLKEAGEFRHDGHLPLLSSLRLDDITFDAGHVIIHYLVTGTYECLQPLEEKHDERISAELATAIRVYVATGILSLPRLREMTRAELVRLGDQLSLPVLIAVMEEAALTFDENPAIATYIESRVLSFNQNVIPDGESGADIILDMMGASNSLSKVLLRSIILTKASESRQQEEPNYQRTTSGYPAIVLRPAEAAMKQAEEQTAQNVEKEAARQAEELALAREAEELRDLQQKRSKRKKLTRRQQNRLDVLARRKNDRGLREKEAREVEIRGQQPAEEHLTSPSWLQIGMKDGRVSELCYSTTVASAHPYATRAGTMDQTPEPETFERRNQCDIETVSDSGSTTQFTPDYSLDDPEDEPCYDW</sequence>
<feature type="compositionally biased region" description="Basic and acidic residues" evidence="1">
    <location>
        <begin position="286"/>
        <end position="316"/>
    </location>
</feature>
<dbReference type="Proteomes" id="UP000547976">
    <property type="component" value="Unassembled WGS sequence"/>
</dbReference>
<feature type="region of interest" description="Disordered" evidence="1">
    <location>
        <begin position="264"/>
        <end position="320"/>
    </location>
</feature>
<evidence type="ECO:0008006" key="4">
    <source>
        <dbReference type="Google" id="ProtNLM"/>
    </source>
</evidence>
<dbReference type="PANTHER" id="PTHR37538:SF1">
    <property type="entry name" value="BTB DOMAIN-CONTAINING PROTEIN"/>
    <property type="match status" value="1"/>
</dbReference>
<dbReference type="OrthoDB" id="3594103at2759"/>
<reference evidence="2 3" key="1">
    <citation type="submission" date="2020-05" db="EMBL/GenBank/DDBJ databases">
        <title>Identification and distribution of gene clusters putatively required for synthesis of sphingolipid metabolism inhibitors in phylogenetically diverse species of the filamentous fungus Fusarium.</title>
        <authorList>
            <person name="Kim H.-S."/>
            <person name="Busman M."/>
            <person name="Brown D.W."/>
            <person name="Divon H."/>
            <person name="Uhlig S."/>
            <person name="Proctor R.H."/>
        </authorList>
    </citation>
    <scope>NUCLEOTIDE SEQUENCE [LARGE SCALE GENOMIC DNA]</scope>
    <source>
        <strain evidence="2 3">NRRL 66333</strain>
    </source>
</reference>
<dbReference type="GeneID" id="59309735"/>
<feature type="compositionally biased region" description="Basic residues" evidence="1">
    <location>
        <begin position="269"/>
        <end position="281"/>
    </location>
</feature>
<dbReference type="AlphaFoldDB" id="A0A8H5QDM4"/>
<evidence type="ECO:0000313" key="3">
    <source>
        <dbReference type="Proteomes" id="UP000547976"/>
    </source>
</evidence>
<proteinExistence type="predicted"/>
<dbReference type="RefSeq" id="XP_036543630.1">
    <property type="nucleotide sequence ID" value="XM_036675017.1"/>
</dbReference>
<keyword evidence="3" id="KW-1185">Reference proteome</keyword>
<name>A0A8H5QDM4_GIBSU</name>
<feature type="compositionally biased region" description="Acidic residues" evidence="1">
    <location>
        <begin position="387"/>
        <end position="399"/>
    </location>
</feature>
<dbReference type="PANTHER" id="PTHR37538">
    <property type="entry name" value="BTB DOMAIN-CONTAINING PROTEIN"/>
    <property type="match status" value="1"/>
</dbReference>
<gene>
    <name evidence="2" type="ORF">FSUBG_1044</name>
</gene>
<evidence type="ECO:0000256" key="1">
    <source>
        <dbReference type="SAM" id="MobiDB-lite"/>
    </source>
</evidence>
<accession>A0A8H5QDM4</accession>
<dbReference type="EMBL" id="JAAOAV010000004">
    <property type="protein sequence ID" value="KAF5613314.1"/>
    <property type="molecule type" value="Genomic_DNA"/>
</dbReference>